<gene>
    <name evidence="3" type="ORF">J2Z79_002588</name>
</gene>
<evidence type="ECO:0000313" key="3">
    <source>
        <dbReference type="EMBL" id="MBP2019171.1"/>
    </source>
</evidence>
<sequence>MASRTLLQRRVGAALVRDPAAQVQYERLRDFVRDQLLTEISGDLLLRPTDSSLRLLARERITALLEREGSVPAAVREAMVTRLVQDLVGFGILQPLMDDPEVTEILVNRYDDIWVERHGRLERVAGLTFESDQAVRHLAERIAQPIRRRIDERHPILDARLADGSRVCATLSPPALDGCAMAIRKFNPRMLDCRTLVETGALTPEAADFLRRAVRARCNLLVTGSTSSGKTTVLNALSGYIPPEERVITIEDAAELQLQQPHVLRYETRTGNAEGQGAITIRDLVRTALRLRPDRIIVGEVRGPEALDMVQACNTGHDGSCSTLHANSALDGLARLETMVLMADSGLPIRAIRQQVASAFELVIHCARLRSGQRRLVEIAEVGLEGEETYRLRPLFVWNAARDRLEPTGLRPERVVRRYLWEEA</sequence>
<organism evidence="3 4">
    <name type="scientific">Symbiobacterium terraclitae</name>
    <dbReference type="NCBI Taxonomy" id="557451"/>
    <lineage>
        <taxon>Bacteria</taxon>
        <taxon>Bacillati</taxon>
        <taxon>Bacillota</taxon>
        <taxon>Clostridia</taxon>
        <taxon>Eubacteriales</taxon>
        <taxon>Symbiobacteriaceae</taxon>
        <taxon>Symbiobacterium</taxon>
    </lineage>
</organism>
<name>A0ABS4JW91_9FIRM</name>
<feature type="domain" description="Bacterial type II secretion system protein E" evidence="2">
    <location>
        <begin position="89"/>
        <end position="364"/>
    </location>
</feature>
<dbReference type="Pfam" id="PF00437">
    <property type="entry name" value="T2SSE"/>
    <property type="match status" value="1"/>
</dbReference>
<dbReference type="SUPFAM" id="SSF52540">
    <property type="entry name" value="P-loop containing nucleoside triphosphate hydrolases"/>
    <property type="match status" value="1"/>
</dbReference>
<dbReference type="PANTHER" id="PTHR30486">
    <property type="entry name" value="TWITCHING MOTILITY PROTEIN PILT"/>
    <property type="match status" value="1"/>
</dbReference>
<dbReference type="InterPro" id="IPR027417">
    <property type="entry name" value="P-loop_NTPase"/>
</dbReference>
<dbReference type="InterPro" id="IPR050921">
    <property type="entry name" value="T4SS_GSP_E_ATPase"/>
</dbReference>
<evidence type="ECO:0000259" key="2">
    <source>
        <dbReference type="Pfam" id="PF00437"/>
    </source>
</evidence>
<proteinExistence type="inferred from homology"/>
<comment type="caution">
    <text evidence="3">The sequence shown here is derived from an EMBL/GenBank/DDBJ whole genome shotgun (WGS) entry which is preliminary data.</text>
</comment>
<dbReference type="InterPro" id="IPR001482">
    <property type="entry name" value="T2SS/T4SS_dom"/>
</dbReference>
<dbReference type="RefSeq" id="WP_209467290.1">
    <property type="nucleotide sequence ID" value="NZ_JAGGLG010000023.1"/>
</dbReference>
<comment type="similarity">
    <text evidence="1">Belongs to the GSP E family.</text>
</comment>
<protein>
    <submittedName>
        <fullName evidence="3">Pilus assembly protein CpaF</fullName>
    </submittedName>
</protein>
<dbReference type="EMBL" id="JAGGLG010000023">
    <property type="protein sequence ID" value="MBP2019171.1"/>
    <property type="molecule type" value="Genomic_DNA"/>
</dbReference>
<evidence type="ECO:0000256" key="1">
    <source>
        <dbReference type="ARBA" id="ARBA00006611"/>
    </source>
</evidence>
<dbReference type="Proteomes" id="UP001519289">
    <property type="component" value="Unassembled WGS sequence"/>
</dbReference>
<reference evidence="3 4" key="1">
    <citation type="submission" date="2021-03" db="EMBL/GenBank/DDBJ databases">
        <title>Genomic Encyclopedia of Type Strains, Phase IV (KMG-IV): sequencing the most valuable type-strain genomes for metagenomic binning, comparative biology and taxonomic classification.</title>
        <authorList>
            <person name="Goeker M."/>
        </authorList>
    </citation>
    <scope>NUCLEOTIDE SEQUENCE [LARGE SCALE GENOMIC DNA]</scope>
    <source>
        <strain evidence="3 4">DSM 27138</strain>
    </source>
</reference>
<accession>A0ABS4JW91</accession>
<dbReference type="Gene3D" id="3.30.450.380">
    <property type="match status" value="1"/>
</dbReference>
<keyword evidence="4" id="KW-1185">Reference proteome</keyword>
<evidence type="ECO:0000313" key="4">
    <source>
        <dbReference type="Proteomes" id="UP001519289"/>
    </source>
</evidence>
<dbReference type="PANTHER" id="PTHR30486:SF6">
    <property type="entry name" value="TYPE IV PILUS RETRACTATION ATPASE PILT"/>
    <property type="match status" value="1"/>
</dbReference>
<dbReference type="Gene3D" id="3.40.50.300">
    <property type="entry name" value="P-loop containing nucleotide triphosphate hydrolases"/>
    <property type="match status" value="1"/>
</dbReference>
<dbReference type="CDD" id="cd01130">
    <property type="entry name" value="VirB11-like_ATPase"/>
    <property type="match status" value="1"/>
</dbReference>